<accession>A0A3S3PNA4</accession>
<dbReference type="RefSeq" id="WP_113648084.1">
    <property type="nucleotide sequence ID" value="NZ_QMHN01000004.1"/>
</dbReference>
<dbReference type="InterPro" id="IPR036291">
    <property type="entry name" value="NAD(P)-bd_dom_sf"/>
</dbReference>
<protein>
    <submittedName>
        <fullName evidence="2">NAD(P)-dependent oxidoreductase</fullName>
    </submittedName>
</protein>
<dbReference type="InterPro" id="IPR001509">
    <property type="entry name" value="Epimerase_deHydtase"/>
</dbReference>
<dbReference type="SUPFAM" id="SSF51735">
    <property type="entry name" value="NAD(P)-binding Rossmann-fold domains"/>
    <property type="match status" value="1"/>
</dbReference>
<dbReference type="AlphaFoldDB" id="A0A3S3PNA4"/>
<name>A0A3S3PNA4_9SPHI</name>
<dbReference type="Gene3D" id="3.40.50.720">
    <property type="entry name" value="NAD(P)-binding Rossmann-like Domain"/>
    <property type="match status" value="1"/>
</dbReference>
<gene>
    <name evidence="2" type="ORF">DPV69_14395</name>
</gene>
<dbReference type="EMBL" id="SAYW01000004">
    <property type="protein sequence ID" value="RWU06473.1"/>
    <property type="molecule type" value="Genomic_DNA"/>
</dbReference>
<dbReference type="OrthoDB" id="1490291at2"/>
<feature type="domain" description="NAD-dependent epimerase/dehydratase" evidence="1">
    <location>
        <begin position="5"/>
        <end position="227"/>
    </location>
</feature>
<evidence type="ECO:0000313" key="3">
    <source>
        <dbReference type="Proteomes" id="UP000284120"/>
    </source>
</evidence>
<reference evidence="2 3" key="1">
    <citation type="submission" date="2018-06" db="EMBL/GenBank/DDBJ databases">
        <title>Pedobacter endophyticus sp. nov., an endophytic bacterium isolated from a leaf of Triticum aestivum.</title>
        <authorList>
            <person name="Zhang L."/>
        </authorList>
    </citation>
    <scope>NUCLEOTIDE SEQUENCE [LARGE SCALE GENOMIC DNA]</scope>
    <source>
        <strain evidence="2 3">CM134L-2</strain>
    </source>
</reference>
<evidence type="ECO:0000313" key="2">
    <source>
        <dbReference type="EMBL" id="RWU06473.1"/>
    </source>
</evidence>
<organism evidence="2 3">
    <name type="scientific">Pedobacter chitinilyticus</name>
    <dbReference type="NCBI Taxonomy" id="2233776"/>
    <lineage>
        <taxon>Bacteria</taxon>
        <taxon>Pseudomonadati</taxon>
        <taxon>Bacteroidota</taxon>
        <taxon>Sphingobacteriia</taxon>
        <taxon>Sphingobacteriales</taxon>
        <taxon>Sphingobacteriaceae</taxon>
        <taxon>Pedobacter</taxon>
    </lineage>
</organism>
<sequence>MSKKVLITGASGFVGYHLIVTAIECGLEVYAAVRPNSNVSHLKGLNVNYVQLNFSAVDELKAALEDKQYAYIIHAAGTTKAKTLQEYNRVNAEYSRNLALAASLVNYTVEKFVFVSSLAAIGPIADFNTTIGDDAIAQPITFYGLSKKLAEEHLKEIENLPLVIVRPTAVYGPREKDIFIIFKTINSGLEPYIGRFNQQLSFIYVKDLAEIIIRLLKSDIVHKTYNITDGLTYDRYALAEGLKKALHKKTLKVHIPLGIIKGLAGFMDTIYARSSKTPTINKEKIKELTAPNWACNIENLKRDLQFEPQYNLEKGLVETVKWYKANHWLK</sequence>
<dbReference type="PANTHER" id="PTHR43245:SF58">
    <property type="entry name" value="BLL5923 PROTEIN"/>
    <property type="match status" value="1"/>
</dbReference>
<proteinExistence type="predicted"/>
<dbReference type="InterPro" id="IPR050177">
    <property type="entry name" value="Lipid_A_modif_metabolic_enz"/>
</dbReference>
<dbReference type="Pfam" id="PF01370">
    <property type="entry name" value="Epimerase"/>
    <property type="match status" value="1"/>
</dbReference>
<dbReference type="PANTHER" id="PTHR43245">
    <property type="entry name" value="BIFUNCTIONAL POLYMYXIN RESISTANCE PROTEIN ARNA"/>
    <property type="match status" value="1"/>
</dbReference>
<comment type="caution">
    <text evidence="2">The sequence shown here is derived from an EMBL/GenBank/DDBJ whole genome shotgun (WGS) entry which is preliminary data.</text>
</comment>
<dbReference type="Proteomes" id="UP000284120">
    <property type="component" value="Unassembled WGS sequence"/>
</dbReference>
<keyword evidence="3" id="KW-1185">Reference proteome</keyword>
<evidence type="ECO:0000259" key="1">
    <source>
        <dbReference type="Pfam" id="PF01370"/>
    </source>
</evidence>